<evidence type="ECO:0000313" key="5">
    <source>
        <dbReference type="Proteomes" id="UP000315010"/>
    </source>
</evidence>
<dbReference type="SUPFAM" id="SSF75005">
    <property type="entry name" value="Arabinanase/levansucrase/invertase"/>
    <property type="match status" value="1"/>
</dbReference>
<dbReference type="PANTHER" id="PTHR34106:SF5">
    <property type="entry name" value="GLYCOSIDASE"/>
    <property type="match status" value="1"/>
</dbReference>
<dbReference type="OrthoDB" id="9759709at2"/>
<dbReference type="InterPro" id="IPR007184">
    <property type="entry name" value="Mannoside_phosphorylase"/>
</dbReference>
<dbReference type="InterPro" id="IPR023296">
    <property type="entry name" value="Glyco_hydro_beta-prop_sf"/>
</dbReference>
<dbReference type="Proteomes" id="UP000315010">
    <property type="component" value="Unassembled WGS sequence"/>
</dbReference>
<comment type="similarity">
    <text evidence="3">Belongs to the glycosyl hydrolase 130 family.</text>
</comment>
<protein>
    <submittedName>
        <fullName evidence="4">Beta-1,4-mannooligosaccharide phosphorylase</fullName>
        <ecNumber evidence="4">2.4.1.-</ecNumber>
    </submittedName>
</protein>
<dbReference type="GO" id="GO:0016757">
    <property type="term" value="F:glycosyltransferase activity"/>
    <property type="evidence" value="ECO:0007669"/>
    <property type="project" value="UniProtKB-KW"/>
</dbReference>
<dbReference type="AlphaFoldDB" id="A0A5C5YN62"/>
<keyword evidence="5" id="KW-1185">Reference proteome</keyword>
<evidence type="ECO:0000313" key="4">
    <source>
        <dbReference type="EMBL" id="TWT76326.1"/>
    </source>
</evidence>
<dbReference type="Pfam" id="PF04041">
    <property type="entry name" value="Glyco_hydro_130"/>
    <property type="match status" value="2"/>
</dbReference>
<evidence type="ECO:0000256" key="3">
    <source>
        <dbReference type="ARBA" id="ARBA00024356"/>
    </source>
</evidence>
<dbReference type="Gene3D" id="2.115.10.20">
    <property type="entry name" value="Glycosyl hydrolase domain, family 43"/>
    <property type="match status" value="1"/>
</dbReference>
<comment type="caution">
    <text evidence="4">The sequence shown here is derived from an EMBL/GenBank/DDBJ whole genome shotgun (WGS) entry which is preliminary data.</text>
</comment>
<dbReference type="CDD" id="cd18614">
    <property type="entry name" value="GH130"/>
    <property type="match status" value="1"/>
</dbReference>
<evidence type="ECO:0000256" key="1">
    <source>
        <dbReference type="ARBA" id="ARBA00022676"/>
    </source>
</evidence>
<dbReference type="PIRSF" id="PIRSF016202">
    <property type="entry name" value="PH1107"/>
    <property type="match status" value="1"/>
</dbReference>
<name>A0A5C5YN62_9BACT</name>
<organism evidence="4 5">
    <name type="scientific">Novipirellula herctigrandis</name>
    <dbReference type="NCBI Taxonomy" id="2527986"/>
    <lineage>
        <taxon>Bacteria</taxon>
        <taxon>Pseudomonadati</taxon>
        <taxon>Planctomycetota</taxon>
        <taxon>Planctomycetia</taxon>
        <taxon>Pirellulales</taxon>
        <taxon>Pirellulaceae</taxon>
        <taxon>Novipirellula</taxon>
    </lineage>
</organism>
<dbReference type="EC" id="2.4.1.-" evidence="4"/>
<gene>
    <name evidence="4" type="ORF">CA13_68190</name>
</gene>
<proteinExistence type="inferred from homology"/>
<dbReference type="RefSeq" id="WP_146404115.1">
    <property type="nucleotide sequence ID" value="NZ_SJPJ01000002.1"/>
</dbReference>
<dbReference type="EMBL" id="SJPJ01000002">
    <property type="protein sequence ID" value="TWT76326.1"/>
    <property type="molecule type" value="Genomic_DNA"/>
</dbReference>
<keyword evidence="1 4" id="KW-0328">Glycosyltransferase</keyword>
<sequence>METQPPKVVRCPANPIVTPGKYSWRMATVFNPAVHYEDGVFTMFERTAGQLRPFICYIGMLQSRDGVHFEHVSDQPVFTPAMAGSELGSVQDPRIVKIDGVYYMTYAYRPFAWDSHPTGVGVPESFEPKCEGHSGDPTENMTRTGILRSENLRDWSHYSWATPKEIDDRDVILFPGKIGGRFAAFRRPLQFVGEAYGTARPTAWISYSEDLHQWSQPELIDVPRFKWESSRMGMSTPPIKTEHGWLAFHHGVEMQDETTRRVVYRLGAMMLDLEDPAKVIRRPANYLMEPETYYEKFGLYIPNVIFPTAAVAVNDRLHLYYGVCDTAIAMATVSLQETIDWVMSADI</sequence>
<reference evidence="4 5" key="1">
    <citation type="submission" date="2019-02" db="EMBL/GenBank/DDBJ databases">
        <title>Deep-cultivation of Planctomycetes and their phenomic and genomic characterization uncovers novel biology.</title>
        <authorList>
            <person name="Wiegand S."/>
            <person name="Jogler M."/>
            <person name="Boedeker C."/>
            <person name="Pinto D."/>
            <person name="Vollmers J."/>
            <person name="Rivas-Marin E."/>
            <person name="Kohn T."/>
            <person name="Peeters S.H."/>
            <person name="Heuer A."/>
            <person name="Rast P."/>
            <person name="Oberbeckmann S."/>
            <person name="Bunk B."/>
            <person name="Jeske O."/>
            <person name="Meyerdierks A."/>
            <person name="Storesund J.E."/>
            <person name="Kallscheuer N."/>
            <person name="Luecker S."/>
            <person name="Lage O.M."/>
            <person name="Pohl T."/>
            <person name="Merkel B.J."/>
            <person name="Hornburger P."/>
            <person name="Mueller R.-W."/>
            <person name="Bruemmer F."/>
            <person name="Labrenz M."/>
            <person name="Spormann A.M."/>
            <person name="Op Den Camp H."/>
            <person name="Overmann J."/>
            <person name="Amann R."/>
            <person name="Jetten M.S.M."/>
            <person name="Mascher T."/>
            <person name="Medema M.H."/>
            <person name="Devos D.P."/>
            <person name="Kaster A.-K."/>
            <person name="Ovreas L."/>
            <person name="Rohde M."/>
            <person name="Galperin M.Y."/>
            <person name="Jogler C."/>
        </authorList>
    </citation>
    <scope>NUCLEOTIDE SEQUENCE [LARGE SCALE GENOMIC DNA]</scope>
    <source>
        <strain evidence="4 5">CA13</strain>
    </source>
</reference>
<dbReference type="PANTHER" id="PTHR34106">
    <property type="entry name" value="GLYCOSIDASE"/>
    <property type="match status" value="1"/>
</dbReference>
<keyword evidence="2 4" id="KW-0808">Transferase</keyword>
<accession>A0A5C5YN62</accession>
<evidence type="ECO:0000256" key="2">
    <source>
        <dbReference type="ARBA" id="ARBA00022679"/>
    </source>
</evidence>